<dbReference type="SUPFAM" id="SSF55681">
    <property type="entry name" value="Class II aaRS and biotin synthetases"/>
    <property type="match status" value="1"/>
</dbReference>
<comment type="similarity">
    <text evidence="13">Belongs to the class-II aminoacyl-tRNA synthetase family. ProS type 1 subfamily.</text>
</comment>
<dbReference type="GO" id="GO:0005524">
    <property type="term" value="F:ATP binding"/>
    <property type="evidence" value="ECO:0007669"/>
    <property type="project" value="UniProtKB-KW"/>
</dbReference>
<dbReference type="Gene3D" id="3.90.960.10">
    <property type="entry name" value="YbaK/aminoacyl-tRNA synthetase-associated domain"/>
    <property type="match status" value="1"/>
</dbReference>
<keyword evidence="8" id="KW-0067">ATP-binding</keyword>
<dbReference type="GO" id="GO:0006433">
    <property type="term" value="P:prolyl-tRNA aminoacylation"/>
    <property type="evidence" value="ECO:0007669"/>
    <property type="project" value="UniProtKB-UniRule"/>
</dbReference>
<evidence type="ECO:0000256" key="13">
    <source>
        <dbReference type="ARBA" id="ARBA00060755"/>
    </source>
</evidence>
<dbReference type="InterPro" id="IPR050062">
    <property type="entry name" value="Pro-tRNA_synthetase"/>
</dbReference>
<dbReference type="InterPro" id="IPR044140">
    <property type="entry name" value="ProRS_anticodon_short"/>
</dbReference>
<comment type="subunit">
    <text evidence="2">Homodimer.</text>
</comment>
<dbReference type="Pfam" id="PF03129">
    <property type="entry name" value="HGTP_anticodon"/>
    <property type="match status" value="1"/>
</dbReference>
<proteinExistence type="inferred from homology"/>
<dbReference type="SUPFAM" id="SSF52954">
    <property type="entry name" value="Class II aaRS ABD-related"/>
    <property type="match status" value="1"/>
</dbReference>
<keyword evidence="10" id="KW-0030">Aminoacyl-tRNA synthetase</keyword>
<dbReference type="GO" id="GO:0005829">
    <property type="term" value="C:cytosol"/>
    <property type="evidence" value="ECO:0007669"/>
    <property type="project" value="TreeGrafter"/>
</dbReference>
<dbReference type="SUPFAM" id="SSF55826">
    <property type="entry name" value="YbaK/ProRS associated domain"/>
    <property type="match status" value="1"/>
</dbReference>
<sequence length="290" mass="32437">MIYEAGGEPVAALVRGDCEINENKLKKVLGCKEIKLAGDEMVERVTKSPKGFAGPVGLSGIRIMADWSVKWMANSVTGANSLDKHYINVNIGRDFTVKEFYDLRVSKENDPCPKCTGRLVFTKGIEVGHIFKLGTKYSESLKATFLDQEGKEQLMIMGCYGIGVGRTMAASIEQNNDEDGIIWPMPIAPFHVLILPLNTNHKETLEISERIYKGLLDKGVEVLLDDRDERPGVKFKDSDLIGIPLRITIGEKSLKEGKVEIRERKTKEIKKIEKDKVVEEIMKIIADLSR</sequence>
<keyword evidence="9" id="KW-0648">Protein biosynthesis</keyword>
<dbReference type="AlphaFoldDB" id="A0A1F7RBE9"/>
<dbReference type="InterPro" id="IPR036754">
    <property type="entry name" value="YbaK/aa-tRNA-synt-asso_dom_sf"/>
</dbReference>
<feature type="domain" description="YbaK/aminoacyl-tRNA synthetase-associated" evidence="16">
    <location>
        <begin position="4"/>
        <end position="90"/>
    </location>
</feature>
<dbReference type="PANTHER" id="PTHR42753">
    <property type="entry name" value="MITOCHONDRIAL RIBOSOME PROTEIN L39/PROLYL-TRNA LIGASE FAMILY MEMBER"/>
    <property type="match status" value="1"/>
</dbReference>
<dbReference type="FunFam" id="3.30.930.10:FF:000065">
    <property type="entry name" value="Proline--tRNA ligase"/>
    <property type="match status" value="1"/>
</dbReference>
<dbReference type="FunFam" id="3.40.50.800:FF:000011">
    <property type="entry name" value="Proline--tRNA ligase"/>
    <property type="match status" value="1"/>
</dbReference>
<dbReference type="Proteomes" id="UP000178526">
    <property type="component" value="Unassembled WGS sequence"/>
</dbReference>
<evidence type="ECO:0000256" key="12">
    <source>
        <dbReference type="ARBA" id="ARBA00053664"/>
    </source>
</evidence>
<dbReference type="Gene3D" id="3.40.50.800">
    <property type="entry name" value="Anticodon-binding domain"/>
    <property type="match status" value="1"/>
</dbReference>
<keyword evidence="5" id="KW-0963">Cytoplasm</keyword>
<accession>A0A1F7RBE9</accession>
<dbReference type="InterPro" id="IPR045864">
    <property type="entry name" value="aa-tRNA-synth_II/BPL/LPL"/>
</dbReference>
<evidence type="ECO:0000256" key="9">
    <source>
        <dbReference type="ARBA" id="ARBA00022917"/>
    </source>
</evidence>
<evidence type="ECO:0000256" key="6">
    <source>
        <dbReference type="ARBA" id="ARBA00022598"/>
    </source>
</evidence>
<organism evidence="17 18">
    <name type="scientific">Candidatus Schekmanbacteria bacterium GWA2_38_11</name>
    <dbReference type="NCBI Taxonomy" id="1817876"/>
    <lineage>
        <taxon>Bacteria</taxon>
        <taxon>Candidatus Schekmaniibacteriota</taxon>
    </lineage>
</organism>
<evidence type="ECO:0000313" key="17">
    <source>
        <dbReference type="EMBL" id="OGL38875.1"/>
    </source>
</evidence>
<evidence type="ECO:0000256" key="7">
    <source>
        <dbReference type="ARBA" id="ARBA00022741"/>
    </source>
</evidence>
<dbReference type="InterPro" id="IPR036621">
    <property type="entry name" value="Anticodon-bd_dom_sf"/>
</dbReference>
<gene>
    <name evidence="17" type="ORF">A2042_04460</name>
</gene>
<protein>
    <recommendedName>
        <fullName evidence="4 14">Proline--tRNA ligase</fullName>
        <ecNumber evidence="3 14">6.1.1.15</ecNumber>
    </recommendedName>
</protein>
<dbReference type="EMBL" id="MGDB01000132">
    <property type="protein sequence ID" value="OGL38875.1"/>
    <property type="molecule type" value="Genomic_DNA"/>
</dbReference>
<dbReference type="InterPro" id="IPR004154">
    <property type="entry name" value="Anticodon-bd"/>
</dbReference>
<dbReference type="EC" id="6.1.1.15" evidence="3 14"/>
<dbReference type="InterPro" id="IPR007214">
    <property type="entry name" value="YbaK/aa-tRNA-synth-assoc-dom"/>
</dbReference>
<comment type="function">
    <text evidence="12">Catalyzes the attachment of proline to tRNA(Pro) in a two-step reaction: proline is first activated by ATP to form Pro-AMP and then transferred to the acceptor end of tRNA(Pro). As ProRS can inadvertently accommodate and process non-cognate amino acids such as alanine and cysteine, to avoid such errors it has two additional distinct editing activities against alanine. One activity is designated as 'pretransfer' editing and involves the tRNA(Pro)-independent hydrolysis of activated Ala-AMP. The other activity is designated 'posttransfer' editing and involves deacylation of mischarged Ala-tRNA(Pro). The misacylated Cys-tRNA(Pro) is not edited by ProRS.</text>
</comment>
<comment type="caution">
    <text evidence="17">The sequence shown here is derived from an EMBL/GenBank/DDBJ whole genome shotgun (WGS) entry which is preliminary data.</text>
</comment>
<name>A0A1F7RBE9_9BACT</name>
<keyword evidence="7" id="KW-0547">Nucleotide-binding</keyword>
<evidence type="ECO:0000259" key="16">
    <source>
        <dbReference type="Pfam" id="PF04073"/>
    </source>
</evidence>
<evidence type="ECO:0000256" key="5">
    <source>
        <dbReference type="ARBA" id="ARBA00022490"/>
    </source>
</evidence>
<evidence type="ECO:0000256" key="4">
    <source>
        <dbReference type="ARBA" id="ARBA00019110"/>
    </source>
</evidence>
<reference evidence="17 18" key="1">
    <citation type="journal article" date="2016" name="Nat. Commun.">
        <title>Thousands of microbial genomes shed light on interconnected biogeochemical processes in an aquifer system.</title>
        <authorList>
            <person name="Anantharaman K."/>
            <person name="Brown C.T."/>
            <person name="Hug L.A."/>
            <person name="Sharon I."/>
            <person name="Castelle C.J."/>
            <person name="Probst A.J."/>
            <person name="Thomas B.C."/>
            <person name="Singh A."/>
            <person name="Wilkins M.J."/>
            <person name="Karaoz U."/>
            <person name="Brodie E.L."/>
            <person name="Williams K.H."/>
            <person name="Hubbard S.S."/>
            <person name="Banfield J.F."/>
        </authorList>
    </citation>
    <scope>NUCLEOTIDE SEQUENCE [LARGE SCALE GENOMIC DNA]</scope>
</reference>
<dbReference type="Pfam" id="PF04073">
    <property type="entry name" value="tRNA_edit"/>
    <property type="match status" value="1"/>
</dbReference>
<evidence type="ECO:0000313" key="18">
    <source>
        <dbReference type="Proteomes" id="UP000178526"/>
    </source>
</evidence>
<dbReference type="NCBIfam" id="TIGR00409">
    <property type="entry name" value="proS_fam_II"/>
    <property type="match status" value="1"/>
</dbReference>
<evidence type="ECO:0000256" key="10">
    <source>
        <dbReference type="ARBA" id="ARBA00023146"/>
    </source>
</evidence>
<keyword evidence="6 17" id="KW-0436">Ligase</keyword>
<dbReference type="GO" id="GO:0002161">
    <property type="term" value="F:aminoacyl-tRNA deacylase activity"/>
    <property type="evidence" value="ECO:0007669"/>
    <property type="project" value="InterPro"/>
</dbReference>
<evidence type="ECO:0000256" key="14">
    <source>
        <dbReference type="NCBIfam" id="TIGR00409"/>
    </source>
</evidence>
<evidence type="ECO:0000256" key="11">
    <source>
        <dbReference type="ARBA" id="ARBA00047671"/>
    </source>
</evidence>
<evidence type="ECO:0000256" key="2">
    <source>
        <dbReference type="ARBA" id="ARBA00011738"/>
    </source>
</evidence>
<comment type="catalytic activity">
    <reaction evidence="11">
        <text>tRNA(Pro) + L-proline + ATP = L-prolyl-tRNA(Pro) + AMP + diphosphate</text>
        <dbReference type="Rhea" id="RHEA:14305"/>
        <dbReference type="Rhea" id="RHEA-COMP:9700"/>
        <dbReference type="Rhea" id="RHEA-COMP:9702"/>
        <dbReference type="ChEBI" id="CHEBI:30616"/>
        <dbReference type="ChEBI" id="CHEBI:33019"/>
        <dbReference type="ChEBI" id="CHEBI:60039"/>
        <dbReference type="ChEBI" id="CHEBI:78442"/>
        <dbReference type="ChEBI" id="CHEBI:78532"/>
        <dbReference type="ChEBI" id="CHEBI:456215"/>
        <dbReference type="EC" id="6.1.1.15"/>
    </reaction>
</comment>
<evidence type="ECO:0000256" key="1">
    <source>
        <dbReference type="ARBA" id="ARBA00004496"/>
    </source>
</evidence>
<feature type="domain" description="Anticodon-binding" evidence="15">
    <location>
        <begin position="191"/>
        <end position="282"/>
    </location>
</feature>
<dbReference type="PANTHER" id="PTHR42753:SF2">
    <property type="entry name" value="PROLINE--TRNA LIGASE"/>
    <property type="match status" value="1"/>
</dbReference>
<evidence type="ECO:0000256" key="3">
    <source>
        <dbReference type="ARBA" id="ARBA00012831"/>
    </source>
</evidence>
<comment type="subcellular location">
    <subcellularLocation>
        <location evidence="1">Cytoplasm</location>
    </subcellularLocation>
</comment>
<dbReference type="Gene3D" id="3.30.930.10">
    <property type="entry name" value="Bira Bifunctional Protein, Domain 2"/>
    <property type="match status" value="1"/>
</dbReference>
<dbReference type="InterPro" id="IPR004500">
    <property type="entry name" value="Pro-tRNA-synth_IIa_bac-type"/>
</dbReference>
<evidence type="ECO:0000256" key="8">
    <source>
        <dbReference type="ARBA" id="ARBA00022840"/>
    </source>
</evidence>
<dbReference type="CDD" id="cd00861">
    <property type="entry name" value="ProRS_anticodon_short"/>
    <property type="match status" value="1"/>
</dbReference>
<evidence type="ECO:0000259" key="15">
    <source>
        <dbReference type="Pfam" id="PF03129"/>
    </source>
</evidence>
<dbReference type="GO" id="GO:0004827">
    <property type="term" value="F:proline-tRNA ligase activity"/>
    <property type="evidence" value="ECO:0007669"/>
    <property type="project" value="UniProtKB-UniRule"/>
</dbReference>